<comment type="caution">
    <text evidence="1">The sequence shown here is derived from an EMBL/GenBank/DDBJ whole genome shotgun (WGS) entry which is preliminary data.</text>
</comment>
<dbReference type="EMBL" id="BMAW01015674">
    <property type="protein sequence ID" value="GFT45064.1"/>
    <property type="molecule type" value="Genomic_DNA"/>
</dbReference>
<dbReference type="Proteomes" id="UP000887013">
    <property type="component" value="Unassembled WGS sequence"/>
</dbReference>
<dbReference type="AlphaFoldDB" id="A0A8X6P3M2"/>
<evidence type="ECO:0000313" key="1">
    <source>
        <dbReference type="EMBL" id="GFT45064.1"/>
    </source>
</evidence>
<sequence>MVVRGEEADDYDFVKSLLHTQKLEVPCQTENWRPTGFSPNCKTYLFNSTNERSKGCMCRTWTEYQRLFDVLRSAARNNAMLWVVVVYQQHASRGSTMPFFIRVNVRRPGWQSIQWISSLSRSDGPVVPALSSNNK</sequence>
<proteinExistence type="predicted"/>
<accession>A0A8X6P3M2</accession>
<keyword evidence="2" id="KW-1185">Reference proteome</keyword>
<organism evidence="1 2">
    <name type="scientific">Nephila pilipes</name>
    <name type="common">Giant wood spider</name>
    <name type="synonym">Nephila maculata</name>
    <dbReference type="NCBI Taxonomy" id="299642"/>
    <lineage>
        <taxon>Eukaryota</taxon>
        <taxon>Metazoa</taxon>
        <taxon>Ecdysozoa</taxon>
        <taxon>Arthropoda</taxon>
        <taxon>Chelicerata</taxon>
        <taxon>Arachnida</taxon>
        <taxon>Araneae</taxon>
        <taxon>Araneomorphae</taxon>
        <taxon>Entelegynae</taxon>
        <taxon>Araneoidea</taxon>
        <taxon>Nephilidae</taxon>
        <taxon>Nephila</taxon>
    </lineage>
</organism>
<reference evidence="1" key="1">
    <citation type="submission" date="2020-08" db="EMBL/GenBank/DDBJ databases">
        <title>Multicomponent nature underlies the extraordinary mechanical properties of spider dragline silk.</title>
        <authorList>
            <person name="Kono N."/>
            <person name="Nakamura H."/>
            <person name="Mori M."/>
            <person name="Yoshida Y."/>
            <person name="Ohtoshi R."/>
            <person name="Malay A.D."/>
            <person name="Moran D.A.P."/>
            <person name="Tomita M."/>
            <person name="Numata K."/>
            <person name="Arakawa K."/>
        </authorList>
    </citation>
    <scope>NUCLEOTIDE SEQUENCE</scope>
</reference>
<name>A0A8X6P3M2_NEPPI</name>
<gene>
    <name evidence="1" type="ORF">NPIL_353891</name>
</gene>
<protein>
    <submittedName>
        <fullName evidence="1">Uncharacterized protein</fullName>
    </submittedName>
</protein>
<evidence type="ECO:0000313" key="2">
    <source>
        <dbReference type="Proteomes" id="UP000887013"/>
    </source>
</evidence>